<dbReference type="GeneID" id="11524370"/>
<proteinExistence type="predicted"/>
<dbReference type="AlphaFoldDB" id="G2RAB2"/>
<accession>G2RAB2</accession>
<dbReference type="Proteomes" id="UP000008181">
    <property type="component" value="Chromosome 4"/>
</dbReference>
<gene>
    <name evidence="1" type="ORF">THITE_2090350</name>
</gene>
<dbReference type="KEGG" id="ttt:THITE_2090350"/>
<reference evidence="1 2" key="1">
    <citation type="journal article" date="2011" name="Nat. Biotechnol.">
        <title>Comparative genomic analysis of the thermophilic biomass-degrading fungi Myceliophthora thermophila and Thielavia terrestris.</title>
        <authorList>
            <person name="Berka R.M."/>
            <person name="Grigoriev I.V."/>
            <person name="Otillar R."/>
            <person name="Salamov A."/>
            <person name="Grimwood J."/>
            <person name="Reid I."/>
            <person name="Ishmael N."/>
            <person name="John T."/>
            <person name="Darmond C."/>
            <person name="Moisan M.-C."/>
            <person name="Henrissat B."/>
            <person name="Coutinho P.M."/>
            <person name="Lombard V."/>
            <person name="Natvig D.O."/>
            <person name="Lindquist E."/>
            <person name="Schmutz J."/>
            <person name="Lucas S."/>
            <person name="Harris P."/>
            <person name="Powlowski J."/>
            <person name="Bellemare A."/>
            <person name="Taylor D."/>
            <person name="Butler G."/>
            <person name="de Vries R.P."/>
            <person name="Allijn I.E."/>
            <person name="van den Brink J."/>
            <person name="Ushinsky S."/>
            <person name="Storms R."/>
            <person name="Powell A.J."/>
            <person name="Paulsen I.T."/>
            <person name="Elbourne L.D.H."/>
            <person name="Baker S.E."/>
            <person name="Magnuson J."/>
            <person name="LaBoissiere S."/>
            <person name="Clutterbuck A.J."/>
            <person name="Martinez D."/>
            <person name="Wogulis M."/>
            <person name="de Leon A.L."/>
            <person name="Rey M.W."/>
            <person name="Tsang A."/>
        </authorList>
    </citation>
    <scope>NUCLEOTIDE SEQUENCE [LARGE SCALE GENOMIC DNA]</scope>
    <source>
        <strain evidence="2">ATCC 38088 / NRRL 8126</strain>
    </source>
</reference>
<name>G2RAB2_THETT</name>
<dbReference type="HOGENOM" id="CLU_2098517_0_0_1"/>
<dbReference type="OrthoDB" id="5280547at2759"/>
<dbReference type="EMBL" id="CP003012">
    <property type="protein sequence ID" value="AEO68844.1"/>
    <property type="molecule type" value="Genomic_DNA"/>
</dbReference>
<sequence>MHPAGRTVRLFTCVHPGFFDSKESVVVRGRGCHATDRLPRSKRLKVPEPSRLIKEICASPVDKAVQFYIEHYVISLPDEPRDGQELREMKWVHSRETRDIMCGGPSLAPKPVPTSG</sequence>
<organism evidence="1 2">
    <name type="scientific">Thermothielavioides terrestris (strain ATCC 38088 / NRRL 8126)</name>
    <name type="common">Thielavia terrestris</name>
    <dbReference type="NCBI Taxonomy" id="578455"/>
    <lineage>
        <taxon>Eukaryota</taxon>
        <taxon>Fungi</taxon>
        <taxon>Dikarya</taxon>
        <taxon>Ascomycota</taxon>
        <taxon>Pezizomycotina</taxon>
        <taxon>Sordariomycetes</taxon>
        <taxon>Sordariomycetidae</taxon>
        <taxon>Sordariales</taxon>
        <taxon>Chaetomiaceae</taxon>
        <taxon>Thermothielavioides</taxon>
        <taxon>Thermothielavioides terrestris</taxon>
    </lineage>
</organism>
<protein>
    <submittedName>
        <fullName evidence="1">Uncharacterized protein</fullName>
    </submittedName>
</protein>
<keyword evidence="2" id="KW-1185">Reference proteome</keyword>
<evidence type="ECO:0000313" key="1">
    <source>
        <dbReference type="EMBL" id="AEO68844.1"/>
    </source>
</evidence>
<dbReference type="RefSeq" id="XP_003655180.1">
    <property type="nucleotide sequence ID" value="XM_003655132.1"/>
</dbReference>
<evidence type="ECO:0000313" key="2">
    <source>
        <dbReference type="Proteomes" id="UP000008181"/>
    </source>
</evidence>